<feature type="transmembrane region" description="Helical" evidence="1">
    <location>
        <begin position="354"/>
        <end position="374"/>
    </location>
</feature>
<proteinExistence type="predicted"/>
<comment type="caution">
    <text evidence="2">The sequence shown here is derived from an EMBL/GenBank/DDBJ whole genome shotgun (WGS) entry which is preliminary data.</text>
</comment>
<evidence type="ECO:0000313" key="3">
    <source>
        <dbReference type="Proteomes" id="UP001596084"/>
    </source>
</evidence>
<feature type="transmembrane region" description="Helical" evidence="1">
    <location>
        <begin position="38"/>
        <end position="58"/>
    </location>
</feature>
<feature type="transmembrane region" description="Helical" evidence="1">
    <location>
        <begin position="5"/>
        <end position="26"/>
    </location>
</feature>
<keyword evidence="1" id="KW-0472">Membrane</keyword>
<reference evidence="3" key="1">
    <citation type="journal article" date="2019" name="Int. J. Syst. Evol. Microbiol.">
        <title>The Global Catalogue of Microorganisms (GCM) 10K type strain sequencing project: providing services to taxonomists for standard genome sequencing and annotation.</title>
        <authorList>
            <consortium name="The Broad Institute Genomics Platform"/>
            <consortium name="The Broad Institute Genome Sequencing Center for Infectious Disease"/>
            <person name="Wu L."/>
            <person name="Ma J."/>
        </authorList>
    </citation>
    <scope>NUCLEOTIDE SEQUENCE [LARGE SCALE GENOMIC DNA]</scope>
    <source>
        <strain evidence="3">CGMCC 4.7277</strain>
    </source>
</reference>
<gene>
    <name evidence="2" type="ORF">ACFPP7_04765</name>
</gene>
<evidence type="ECO:0000256" key="1">
    <source>
        <dbReference type="SAM" id="Phobius"/>
    </source>
</evidence>
<sequence>MLKKLIATATISGTSQIFFSLGSAYLAQHLPASESVAFIQIESYFQVASSIAFIGLTLELYRLSAENKVKSDNFEQSRGLLLIISFVLILIGVLLYFIAENKNYALAMFAASFSGISLESALYGQAMPTLAAGMSALKSSVPILFVYISNALDLKIGSAVVFLAGIASIYLISYFICCSYLDIAAAPKAWRLSGKKYFTLVASGMGPVSNAMQRSAPVAIFSTFGNIEQTMQLFTYFKLLNLYWGGLRVISQVYTRKFLSQEFAGKATLVISISTIVACFLFYLFPVRNNLPIKMTDWLWIALFFTCIATSLGIGFNIRLLLARQDRVYFLINFFGLVLVSILSYIFVEIKQENLVKLLLSLGAIELAISFLLYRKSGIVTKQLALSP</sequence>
<keyword evidence="1" id="KW-0812">Transmembrane</keyword>
<feature type="transmembrane region" description="Helical" evidence="1">
    <location>
        <begin position="328"/>
        <end position="348"/>
    </location>
</feature>
<protein>
    <recommendedName>
        <fullName evidence="4">Polysaccharide biosynthesis protein</fullName>
    </recommendedName>
</protein>
<organism evidence="2 3">
    <name type="scientific">Polaromonas jejuensis</name>
    <dbReference type="NCBI Taxonomy" id="457502"/>
    <lineage>
        <taxon>Bacteria</taxon>
        <taxon>Pseudomonadati</taxon>
        <taxon>Pseudomonadota</taxon>
        <taxon>Betaproteobacteria</taxon>
        <taxon>Burkholderiales</taxon>
        <taxon>Comamonadaceae</taxon>
        <taxon>Polaromonas</taxon>
    </lineage>
</organism>
<dbReference type="EMBL" id="JBHSMX010000010">
    <property type="protein sequence ID" value="MFC5520227.1"/>
    <property type="molecule type" value="Genomic_DNA"/>
</dbReference>
<feature type="transmembrane region" description="Helical" evidence="1">
    <location>
        <begin position="263"/>
        <end position="286"/>
    </location>
</feature>
<name>A0ABW0Q8L2_9BURK</name>
<accession>A0ABW0Q8L2</accession>
<feature type="transmembrane region" description="Helical" evidence="1">
    <location>
        <begin position="79"/>
        <end position="98"/>
    </location>
</feature>
<evidence type="ECO:0008006" key="4">
    <source>
        <dbReference type="Google" id="ProtNLM"/>
    </source>
</evidence>
<dbReference type="RefSeq" id="WP_157090418.1">
    <property type="nucleotide sequence ID" value="NZ_JBHSMX010000010.1"/>
</dbReference>
<feature type="transmembrane region" description="Helical" evidence="1">
    <location>
        <begin position="104"/>
        <end position="123"/>
    </location>
</feature>
<dbReference type="Proteomes" id="UP001596084">
    <property type="component" value="Unassembled WGS sequence"/>
</dbReference>
<keyword evidence="3" id="KW-1185">Reference proteome</keyword>
<feature type="transmembrane region" description="Helical" evidence="1">
    <location>
        <begin position="298"/>
        <end position="316"/>
    </location>
</feature>
<keyword evidence="1" id="KW-1133">Transmembrane helix</keyword>
<feature type="transmembrane region" description="Helical" evidence="1">
    <location>
        <begin position="130"/>
        <end position="148"/>
    </location>
</feature>
<feature type="transmembrane region" description="Helical" evidence="1">
    <location>
        <begin position="160"/>
        <end position="185"/>
    </location>
</feature>
<evidence type="ECO:0000313" key="2">
    <source>
        <dbReference type="EMBL" id="MFC5520227.1"/>
    </source>
</evidence>